<feature type="transmembrane region" description="Helical" evidence="2">
    <location>
        <begin position="24"/>
        <end position="45"/>
    </location>
</feature>
<keyword evidence="2" id="KW-0812">Transmembrane</keyword>
<dbReference type="KEGG" id="bpg:Bathy14g01070"/>
<evidence type="ECO:0000256" key="1">
    <source>
        <dbReference type="SAM" id="MobiDB-lite"/>
    </source>
</evidence>
<evidence type="ECO:0000313" key="4">
    <source>
        <dbReference type="EMBL" id="CCO19554.1"/>
    </source>
</evidence>
<dbReference type="OrthoDB" id="2014825at2759"/>
<dbReference type="GO" id="GO:0006487">
    <property type="term" value="P:protein N-linked glycosylation"/>
    <property type="evidence" value="ECO:0007669"/>
    <property type="project" value="TreeGrafter"/>
</dbReference>
<feature type="domain" description="Alpha-(1,6)-fucosyltransferase N- and catalytic" evidence="3">
    <location>
        <begin position="507"/>
        <end position="679"/>
    </location>
</feature>
<keyword evidence="2" id="KW-0472">Membrane</keyword>
<keyword evidence="5" id="KW-1185">Reference proteome</keyword>
<protein>
    <submittedName>
        <fullName evidence="4">Alpha-(1,6)-fucosyltransferase</fullName>
    </submittedName>
</protein>
<keyword evidence="2" id="KW-1133">Transmembrane helix</keyword>
<organism evidence="4 5">
    <name type="scientific">Bathycoccus prasinos</name>
    <dbReference type="NCBI Taxonomy" id="41875"/>
    <lineage>
        <taxon>Eukaryota</taxon>
        <taxon>Viridiplantae</taxon>
        <taxon>Chlorophyta</taxon>
        <taxon>Mamiellophyceae</taxon>
        <taxon>Mamiellales</taxon>
        <taxon>Bathycoccaceae</taxon>
        <taxon>Bathycoccus</taxon>
    </lineage>
</organism>
<evidence type="ECO:0000313" key="5">
    <source>
        <dbReference type="Proteomes" id="UP000198341"/>
    </source>
</evidence>
<name>K8ENL5_9CHLO</name>
<evidence type="ECO:0000256" key="2">
    <source>
        <dbReference type="SAM" id="Phobius"/>
    </source>
</evidence>
<dbReference type="EMBL" id="FO082265">
    <property type="protein sequence ID" value="CCO19554.1"/>
    <property type="molecule type" value="Genomic_DNA"/>
</dbReference>
<dbReference type="RefSeq" id="XP_007509097.1">
    <property type="nucleotide sequence ID" value="XM_007509035.1"/>
</dbReference>
<dbReference type="Gene3D" id="3.40.50.11350">
    <property type="match status" value="1"/>
</dbReference>
<accession>K8ENL5</accession>
<proteinExistence type="predicted"/>
<dbReference type="PANTHER" id="PTHR13132:SF29">
    <property type="entry name" value="ALPHA-(1,6)-FUCOSYLTRANSFERASE"/>
    <property type="match status" value="1"/>
</dbReference>
<dbReference type="eggNOG" id="KOG3705">
    <property type="taxonomic scope" value="Eukaryota"/>
</dbReference>
<dbReference type="AlphaFoldDB" id="K8ENL5"/>
<evidence type="ECO:0000259" key="3">
    <source>
        <dbReference type="Pfam" id="PF19745"/>
    </source>
</evidence>
<sequence length="703" mass="79091">MPASLGTAETTTTSSKRRAAARRILLLLLLSVVSCFSVVQFYPILTSSSSMITMMKGVPPGVSLSDKEYESNDETMTIGSSASPLASSETRVKNVAGNPKLSSELHQSGEGGGTCSAKNANNGKSARAFHGVVSPFCRNMATSEIEDDPWMTVDAVYGSEEGFVDDGWQHSIYSIEVWVGLRKCDSIQFAENEPCEWMRITDEKPMVVELVFDDDENNREEDDVNVSPEETKKIFTDDGRLAYTWDNVQMYKNKNKEGSSGSSSSKNRRTTHKQRRIIKGVRISLPGKQRQLSVQEVKIWARIEEEQKANACVNDRIGDDCATDLTLDWAYLPQNFRFARENWNRTMYKSLEKSIEETQSSKCNAPRAASTDSYNIGMGGKGAGLASTIHFLSGYLSDAHLQNKPWVFAGRLNYAYNRNCAKSKLTGDVECYFKPYSACDKIKQTAFAKWKPYPAKTNRCTMPRNRCRDLAPWKRVPTSVANYYSRAPSSSLSSSSSSGSMLQYNKGLFFFRSAIVARMMRLNQKTIEELSLHRVKESIGFKHPIIGVHVRRGDACHTTGRKNRCRSFEETYLPHIRTLSEKYGVNRVFLATDDDALLRKVKSSPAANEFEFVNVKMDRSIYKASKLIERRTELYTEKSNVAHEMTLQALTDIFLLAEADAFIGHFLSNLSRLAIELSAAEKGFVPPFVSVDGQWCRHWKFCR</sequence>
<dbReference type="GeneID" id="19011683"/>
<dbReference type="Pfam" id="PF19745">
    <property type="entry name" value="FUT8_N_cat"/>
    <property type="match status" value="1"/>
</dbReference>
<reference evidence="4 5" key="1">
    <citation type="submission" date="2011-10" db="EMBL/GenBank/DDBJ databases">
        <authorList>
            <person name="Genoscope - CEA"/>
        </authorList>
    </citation>
    <scope>NUCLEOTIDE SEQUENCE [LARGE SCALE GENOMIC DNA]</scope>
    <source>
        <strain evidence="4 5">RCC 1105</strain>
    </source>
</reference>
<dbReference type="PANTHER" id="PTHR13132">
    <property type="entry name" value="ALPHA- 1,6 -FUCOSYLTRANSFERASE"/>
    <property type="match status" value="1"/>
</dbReference>
<dbReference type="InterPro" id="IPR045573">
    <property type="entry name" value="Fut8_N_cat"/>
</dbReference>
<feature type="region of interest" description="Disordered" evidence="1">
    <location>
        <begin position="253"/>
        <end position="274"/>
    </location>
</feature>
<gene>
    <name evidence="4" type="ordered locus">Bathy14g01070</name>
</gene>
<dbReference type="GO" id="GO:0046921">
    <property type="term" value="F:alpha-(1-&gt;6)-fucosyltransferase activity"/>
    <property type="evidence" value="ECO:0007669"/>
    <property type="project" value="TreeGrafter"/>
</dbReference>
<dbReference type="Proteomes" id="UP000198341">
    <property type="component" value="Chromosome 14"/>
</dbReference>